<feature type="transmembrane region" description="Helical" evidence="5">
    <location>
        <begin position="95"/>
        <end position="128"/>
    </location>
</feature>
<name>A0A222EA01_9RHOB</name>
<dbReference type="Pfam" id="PF12833">
    <property type="entry name" value="HTH_18"/>
    <property type="match status" value="1"/>
</dbReference>
<evidence type="ECO:0000256" key="4">
    <source>
        <dbReference type="SAM" id="MobiDB-lite"/>
    </source>
</evidence>
<dbReference type="PANTHER" id="PTHR43280">
    <property type="entry name" value="ARAC-FAMILY TRANSCRIPTIONAL REGULATOR"/>
    <property type="match status" value="1"/>
</dbReference>
<feature type="transmembrane region" description="Helical" evidence="5">
    <location>
        <begin position="55"/>
        <end position="75"/>
    </location>
</feature>
<dbReference type="GO" id="GO:0003700">
    <property type="term" value="F:DNA-binding transcription factor activity"/>
    <property type="evidence" value="ECO:0007669"/>
    <property type="project" value="InterPro"/>
</dbReference>
<keyword evidence="3" id="KW-0804">Transcription</keyword>
<dbReference type="Proteomes" id="UP000203589">
    <property type="component" value="Chromosome"/>
</dbReference>
<evidence type="ECO:0000256" key="1">
    <source>
        <dbReference type="ARBA" id="ARBA00023015"/>
    </source>
</evidence>
<dbReference type="AlphaFoldDB" id="A0A222EA01"/>
<evidence type="ECO:0000259" key="6">
    <source>
        <dbReference type="PROSITE" id="PS01124"/>
    </source>
</evidence>
<feature type="transmembrane region" description="Helical" evidence="5">
    <location>
        <begin position="148"/>
        <end position="171"/>
    </location>
</feature>
<accession>A0A222EA01</accession>
<keyword evidence="5" id="KW-1133">Transmembrane helix</keyword>
<dbReference type="SMART" id="SM00342">
    <property type="entry name" value="HTH_ARAC"/>
    <property type="match status" value="1"/>
</dbReference>
<evidence type="ECO:0000256" key="3">
    <source>
        <dbReference type="ARBA" id="ARBA00023163"/>
    </source>
</evidence>
<reference evidence="7 8" key="1">
    <citation type="submission" date="2017-07" db="EMBL/GenBank/DDBJ databases">
        <title>Genome Sequence of Antarctobacter heliothermus Strain SMS3 Isolated from a culture of the Diatom Skeletonema marinoi.</title>
        <authorList>
            <person name="Topel M."/>
            <person name="Pinder M.I.M."/>
            <person name="Johansson O.N."/>
            <person name="Kourtchenko O."/>
            <person name="Godhe A."/>
            <person name="Clarke A.K."/>
        </authorList>
    </citation>
    <scope>NUCLEOTIDE SEQUENCE [LARGE SCALE GENOMIC DNA]</scope>
    <source>
        <strain evidence="7 8">SMS3</strain>
    </source>
</reference>
<evidence type="ECO:0000256" key="5">
    <source>
        <dbReference type="SAM" id="Phobius"/>
    </source>
</evidence>
<sequence>MIALPLPLIFALLILFLLVHALRHGDTGREVTALLALCAWQSFAISMVHYYGLRWLMPALPLVACALPPVAWFAFRAALFERVTLERAAPHALAPAFGLFCLIAAPAALDLTVPALFVGYGAAILWALRPANPLPRARLDAGPWPARIWQALAVALLLSAVGDLIIAVAFLTGRPELRGLVVSLVSSVSLVMVAVLALTRDGMSLPETDTPLPTSPETQAGDRAENASDSELLTRLDGLMQNERLFLEPDLTLARIARRLRVPAKQLSAAINRQTGENVSRHVNSYRIRHACALLKDGMPVTEAIYACGFNTKSNFNREFLRVTGRSPSAWRDMPADAM</sequence>
<feature type="transmembrane region" description="Helical" evidence="5">
    <location>
        <begin position="177"/>
        <end position="198"/>
    </location>
</feature>
<dbReference type="GO" id="GO:0043565">
    <property type="term" value="F:sequence-specific DNA binding"/>
    <property type="evidence" value="ECO:0007669"/>
    <property type="project" value="InterPro"/>
</dbReference>
<dbReference type="PANTHER" id="PTHR43280:SF29">
    <property type="entry name" value="ARAC-FAMILY TRANSCRIPTIONAL REGULATOR"/>
    <property type="match status" value="1"/>
</dbReference>
<proteinExistence type="predicted"/>
<keyword evidence="5" id="KW-0472">Membrane</keyword>
<dbReference type="SUPFAM" id="SSF46689">
    <property type="entry name" value="Homeodomain-like"/>
    <property type="match status" value="1"/>
</dbReference>
<keyword evidence="5" id="KW-0812">Transmembrane</keyword>
<dbReference type="PROSITE" id="PS00041">
    <property type="entry name" value="HTH_ARAC_FAMILY_1"/>
    <property type="match status" value="1"/>
</dbReference>
<evidence type="ECO:0000313" key="8">
    <source>
        <dbReference type="Proteomes" id="UP000203589"/>
    </source>
</evidence>
<dbReference type="PROSITE" id="PS01124">
    <property type="entry name" value="HTH_ARAC_FAMILY_2"/>
    <property type="match status" value="1"/>
</dbReference>
<evidence type="ECO:0000256" key="2">
    <source>
        <dbReference type="ARBA" id="ARBA00023125"/>
    </source>
</evidence>
<dbReference type="InterPro" id="IPR018060">
    <property type="entry name" value="HTH_AraC"/>
</dbReference>
<gene>
    <name evidence="7" type="ORF">ANTHELSMS3_04444</name>
</gene>
<feature type="domain" description="HTH araC/xylS-type" evidence="6">
    <location>
        <begin position="230"/>
        <end position="334"/>
    </location>
</feature>
<keyword evidence="8" id="KW-1185">Reference proteome</keyword>
<dbReference type="OrthoDB" id="345413at2"/>
<evidence type="ECO:0000313" key="7">
    <source>
        <dbReference type="EMBL" id="ASP23045.1"/>
    </source>
</evidence>
<protein>
    <submittedName>
        <fullName evidence="7">DNA-binding transcriptional regulator AraC</fullName>
    </submittedName>
</protein>
<organism evidence="7 8">
    <name type="scientific">Antarctobacter heliothermus</name>
    <dbReference type="NCBI Taxonomy" id="74033"/>
    <lineage>
        <taxon>Bacteria</taxon>
        <taxon>Pseudomonadati</taxon>
        <taxon>Pseudomonadota</taxon>
        <taxon>Alphaproteobacteria</taxon>
        <taxon>Rhodobacterales</taxon>
        <taxon>Roseobacteraceae</taxon>
        <taxon>Antarctobacter</taxon>
    </lineage>
</organism>
<dbReference type="RefSeq" id="WP_094036723.1">
    <property type="nucleotide sequence ID" value="NZ_CP022540.1"/>
</dbReference>
<keyword evidence="2 7" id="KW-0238">DNA-binding</keyword>
<dbReference type="InterPro" id="IPR018062">
    <property type="entry name" value="HTH_AraC-typ_CS"/>
</dbReference>
<dbReference type="InterPro" id="IPR009057">
    <property type="entry name" value="Homeodomain-like_sf"/>
</dbReference>
<keyword evidence="1" id="KW-0805">Transcription regulation</keyword>
<feature type="region of interest" description="Disordered" evidence="4">
    <location>
        <begin position="206"/>
        <end position="227"/>
    </location>
</feature>
<dbReference type="EMBL" id="CP022540">
    <property type="protein sequence ID" value="ASP23045.1"/>
    <property type="molecule type" value="Genomic_DNA"/>
</dbReference>
<dbReference type="KEGG" id="aht:ANTHELSMS3_04444"/>
<dbReference type="Gene3D" id="1.10.10.60">
    <property type="entry name" value="Homeodomain-like"/>
    <property type="match status" value="1"/>
</dbReference>